<sequence length="174" mass="17888">MGHPFDIVSRSAEPTTNDTSTARRGVLRAGAGAAATAVGIAAFGGLAAAHFPADLDIDVAPGSDDAPINPDSRGLIPVAALATDEFDPTTEDVRYRFGAPDVVGEGGGARPAHGGHVEDVNGDGRDDLVLHFPTGETGFDGDESEARLEWERDEAGEHGLSGTDTVTIVGRRSD</sequence>
<dbReference type="KEGG" id="halg:HUG10_18325"/>
<evidence type="ECO:0000313" key="3">
    <source>
        <dbReference type="Proteomes" id="UP000509750"/>
    </source>
</evidence>
<accession>A0A7D5GNL5</accession>
<evidence type="ECO:0008006" key="4">
    <source>
        <dbReference type="Google" id="ProtNLM"/>
    </source>
</evidence>
<reference evidence="2 3" key="1">
    <citation type="submission" date="2020-07" db="EMBL/GenBank/DDBJ databases">
        <title>Gai3-2, isolated from salt lake.</title>
        <authorList>
            <person name="Cui H."/>
            <person name="Shi X."/>
        </authorList>
    </citation>
    <scope>NUCLEOTIDE SEQUENCE [LARGE SCALE GENOMIC DNA]</scope>
    <source>
        <strain evidence="2 3">Gai3-2</strain>
    </source>
</reference>
<feature type="region of interest" description="Disordered" evidence="1">
    <location>
        <begin position="152"/>
        <end position="174"/>
    </location>
</feature>
<dbReference type="InterPro" id="IPR006311">
    <property type="entry name" value="TAT_signal"/>
</dbReference>
<keyword evidence="3" id="KW-1185">Reference proteome</keyword>
<feature type="region of interest" description="Disordered" evidence="1">
    <location>
        <begin position="99"/>
        <end position="125"/>
    </location>
</feature>
<evidence type="ECO:0000256" key="1">
    <source>
        <dbReference type="SAM" id="MobiDB-lite"/>
    </source>
</evidence>
<name>A0A7D5GNL5_9EURY</name>
<dbReference type="AlphaFoldDB" id="A0A7D5GNL5"/>
<proteinExistence type="predicted"/>
<feature type="compositionally biased region" description="Basic and acidic residues" evidence="1">
    <location>
        <begin position="115"/>
        <end position="125"/>
    </location>
</feature>
<evidence type="ECO:0000313" key="2">
    <source>
        <dbReference type="EMBL" id="QLG29367.1"/>
    </source>
</evidence>
<dbReference type="PROSITE" id="PS51318">
    <property type="entry name" value="TAT"/>
    <property type="match status" value="1"/>
</dbReference>
<gene>
    <name evidence="2" type="ORF">HUG10_18325</name>
</gene>
<feature type="region of interest" description="Disordered" evidence="1">
    <location>
        <begin position="1"/>
        <end position="22"/>
    </location>
</feature>
<organism evidence="2 3">
    <name type="scientific">Halorarum halophilum</name>
    <dbReference type="NCBI Taxonomy" id="2743090"/>
    <lineage>
        <taxon>Archaea</taxon>
        <taxon>Methanobacteriati</taxon>
        <taxon>Methanobacteriota</taxon>
        <taxon>Stenosarchaea group</taxon>
        <taxon>Halobacteria</taxon>
        <taxon>Halobacteriales</taxon>
        <taxon>Haloferacaceae</taxon>
        <taxon>Halorarum</taxon>
    </lineage>
</organism>
<protein>
    <recommendedName>
        <fullName evidence="4">VCBS repeat-containing protein</fullName>
    </recommendedName>
</protein>
<dbReference type="EMBL" id="CP058529">
    <property type="protein sequence ID" value="QLG29367.1"/>
    <property type="molecule type" value="Genomic_DNA"/>
</dbReference>
<dbReference type="Proteomes" id="UP000509750">
    <property type="component" value="Chromosome"/>
</dbReference>